<evidence type="ECO:0000313" key="3">
    <source>
        <dbReference type="Proteomes" id="UP000306196"/>
    </source>
</evidence>
<dbReference type="Pfam" id="PF06114">
    <property type="entry name" value="Peptidase_M78"/>
    <property type="match status" value="1"/>
</dbReference>
<dbReference type="PANTHER" id="PTHR43236">
    <property type="entry name" value="ANTITOXIN HIGA1"/>
    <property type="match status" value="1"/>
</dbReference>
<dbReference type="InterPro" id="IPR052345">
    <property type="entry name" value="Rad_response_metalloprotease"/>
</dbReference>
<sequence>MREPNLISAQGHAFKLNKRYGGKMPGALEMEDLAMALNVLVVPYGIKGAAARLVRDGDDGLLRLNANLSTEGARRFAIAHELGHWQMHRTESQMFLCTNENFRDYYGSPLEREANYFASELLMPSVFFRLLTEKAEPDLKRISEWSEVFRTSLTAACLRFLRDTKFDCIAASVRNGRVEWSWRKESGRRVWLNNGQRIEPGSLAWEIANGRVVGDTMEVVDPQAWFSHLPFRYSGELQEQCIHMPRYGRIFCLLWMV</sequence>
<dbReference type="Gene3D" id="1.10.10.2910">
    <property type="match status" value="1"/>
</dbReference>
<dbReference type="AlphaFoldDB" id="A0A5R8KGE0"/>
<dbReference type="PANTHER" id="PTHR43236:SF2">
    <property type="entry name" value="BLL0069 PROTEIN"/>
    <property type="match status" value="1"/>
</dbReference>
<proteinExistence type="predicted"/>
<evidence type="ECO:0000259" key="1">
    <source>
        <dbReference type="Pfam" id="PF06114"/>
    </source>
</evidence>
<reference evidence="2 3" key="1">
    <citation type="submission" date="2019-05" db="EMBL/GenBank/DDBJ databases">
        <title>Verrucobacter flavum gen. nov., sp. nov. a new member of the family Verrucomicrobiaceae.</title>
        <authorList>
            <person name="Szuroczki S."/>
            <person name="Abbaszade G."/>
            <person name="Szabo A."/>
            <person name="Felfoldi T."/>
            <person name="Schumann P."/>
            <person name="Boka K."/>
            <person name="Keki Z."/>
            <person name="Toumi M."/>
            <person name="Toth E."/>
        </authorList>
    </citation>
    <scope>NUCLEOTIDE SEQUENCE [LARGE SCALE GENOMIC DNA]</scope>
    <source>
        <strain evidence="2 3">MG-N-17</strain>
    </source>
</reference>
<dbReference type="InterPro" id="IPR010359">
    <property type="entry name" value="IrrE_HExxH"/>
</dbReference>
<keyword evidence="3" id="KW-1185">Reference proteome</keyword>
<feature type="domain" description="IrrE N-terminal-like" evidence="1">
    <location>
        <begin position="54"/>
        <end position="160"/>
    </location>
</feature>
<protein>
    <submittedName>
        <fullName evidence="2">ImmA/IrrE family metallo-endopeptidase</fullName>
    </submittedName>
</protein>
<dbReference type="RefSeq" id="WP_138085577.1">
    <property type="nucleotide sequence ID" value="NZ_VAUV01000005.1"/>
</dbReference>
<accession>A0A5R8KGE0</accession>
<comment type="caution">
    <text evidence="2">The sequence shown here is derived from an EMBL/GenBank/DDBJ whole genome shotgun (WGS) entry which is preliminary data.</text>
</comment>
<dbReference type="Proteomes" id="UP000306196">
    <property type="component" value="Unassembled WGS sequence"/>
</dbReference>
<dbReference type="OrthoDB" id="9796786at2"/>
<dbReference type="EMBL" id="VAUV01000005">
    <property type="protein sequence ID" value="TLD71364.1"/>
    <property type="molecule type" value="Genomic_DNA"/>
</dbReference>
<organism evidence="2 3">
    <name type="scientific">Phragmitibacter flavus</name>
    <dbReference type="NCBI Taxonomy" id="2576071"/>
    <lineage>
        <taxon>Bacteria</taxon>
        <taxon>Pseudomonadati</taxon>
        <taxon>Verrucomicrobiota</taxon>
        <taxon>Verrucomicrobiia</taxon>
        <taxon>Verrucomicrobiales</taxon>
        <taxon>Verrucomicrobiaceae</taxon>
        <taxon>Phragmitibacter</taxon>
    </lineage>
</organism>
<gene>
    <name evidence="2" type="ORF">FEM03_07485</name>
</gene>
<evidence type="ECO:0000313" key="2">
    <source>
        <dbReference type="EMBL" id="TLD71364.1"/>
    </source>
</evidence>
<name>A0A5R8KGE0_9BACT</name>